<keyword evidence="2" id="KW-1185">Reference proteome</keyword>
<protein>
    <submittedName>
        <fullName evidence="1">Uncharacterized protein</fullName>
    </submittedName>
</protein>
<gene>
    <name evidence="1" type="ORF">RM590_25175</name>
</gene>
<proteinExistence type="predicted"/>
<name>A0ABU2MW35_9ACTN</name>
<reference evidence="2" key="1">
    <citation type="submission" date="2023-07" db="EMBL/GenBank/DDBJ databases">
        <title>30 novel species of actinomycetes from the DSMZ collection.</title>
        <authorList>
            <person name="Nouioui I."/>
        </authorList>
    </citation>
    <scope>NUCLEOTIDE SEQUENCE [LARGE SCALE GENOMIC DNA]</scope>
    <source>
        <strain evidence="2">DSM 44938</strain>
    </source>
</reference>
<dbReference type="RefSeq" id="WP_311706989.1">
    <property type="nucleotide sequence ID" value="NZ_JAVREL010000016.1"/>
</dbReference>
<dbReference type="Proteomes" id="UP001183246">
    <property type="component" value="Unassembled WGS sequence"/>
</dbReference>
<comment type="caution">
    <text evidence="1">The sequence shown here is derived from an EMBL/GenBank/DDBJ whole genome shotgun (WGS) entry which is preliminary data.</text>
</comment>
<evidence type="ECO:0000313" key="1">
    <source>
        <dbReference type="EMBL" id="MDT0345858.1"/>
    </source>
</evidence>
<dbReference type="EMBL" id="JAVREL010000016">
    <property type="protein sequence ID" value="MDT0345858.1"/>
    <property type="molecule type" value="Genomic_DNA"/>
</dbReference>
<evidence type="ECO:0000313" key="2">
    <source>
        <dbReference type="Proteomes" id="UP001183246"/>
    </source>
</evidence>
<accession>A0ABU2MW35</accession>
<organism evidence="1 2">
    <name type="scientific">Streptomyces litchfieldiae</name>
    <dbReference type="NCBI Taxonomy" id="3075543"/>
    <lineage>
        <taxon>Bacteria</taxon>
        <taxon>Bacillati</taxon>
        <taxon>Actinomycetota</taxon>
        <taxon>Actinomycetes</taxon>
        <taxon>Kitasatosporales</taxon>
        <taxon>Streptomycetaceae</taxon>
        <taxon>Streptomyces</taxon>
    </lineage>
</organism>
<sequence length="165" mass="17910">MDFHLAPPTGVGPLRIGMSRHEAGAALDSLRDPAAPSSSDRPGQHVFRPSGLMISIECVRDELIAIEIGRPETPTDRVGFRGVDVFGPPAREVVTLLRAHTRVEEDPDDDASFIAPDLLLSLWRPFAADDEPDDAQGYYFDSVLVARPGCYDTPAEAEARLKATS</sequence>